<dbReference type="InterPro" id="IPR009057">
    <property type="entry name" value="Homeodomain-like_sf"/>
</dbReference>
<keyword evidence="7" id="KW-1185">Reference proteome</keyword>
<evidence type="ECO:0000256" key="2">
    <source>
        <dbReference type="ARBA" id="ARBA00023125"/>
    </source>
</evidence>
<name>A0ABW2ETW8_9GAMM</name>
<dbReference type="EMBL" id="JBHSZP010000002">
    <property type="protein sequence ID" value="MFC7088276.1"/>
    <property type="molecule type" value="Genomic_DNA"/>
</dbReference>
<evidence type="ECO:0000313" key="7">
    <source>
        <dbReference type="Proteomes" id="UP001596411"/>
    </source>
</evidence>
<evidence type="ECO:0000256" key="3">
    <source>
        <dbReference type="ARBA" id="ARBA00023159"/>
    </source>
</evidence>
<evidence type="ECO:0000256" key="1">
    <source>
        <dbReference type="ARBA" id="ARBA00023015"/>
    </source>
</evidence>
<dbReference type="InterPro" id="IPR014710">
    <property type="entry name" value="RmlC-like_jellyroll"/>
</dbReference>
<dbReference type="Gene3D" id="1.10.10.60">
    <property type="entry name" value="Homeodomain-like"/>
    <property type="match status" value="1"/>
</dbReference>
<dbReference type="InterPro" id="IPR011051">
    <property type="entry name" value="RmlC_Cupin_sf"/>
</dbReference>
<dbReference type="RefSeq" id="WP_346061556.1">
    <property type="nucleotide sequence ID" value="NZ_BAAADR010000004.1"/>
</dbReference>
<evidence type="ECO:0000256" key="4">
    <source>
        <dbReference type="ARBA" id="ARBA00023163"/>
    </source>
</evidence>
<gene>
    <name evidence="6" type="ORF">ACFQH5_01775</name>
</gene>
<feature type="domain" description="HTH araC/xylS-type" evidence="5">
    <location>
        <begin position="163"/>
        <end position="260"/>
    </location>
</feature>
<dbReference type="PANTHER" id="PTHR11019">
    <property type="entry name" value="HTH-TYPE TRANSCRIPTIONAL REGULATOR NIMR"/>
    <property type="match status" value="1"/>
</dbReference>
<dbReference type="SUPFAM" id="SSF46689">
    <property type="entry name" value="Homeodomain-like"/>
    <property type="match status" value="1"/>
</dbReference>
<dbReference type="Proteomes" id="UP001596411">
    <property type="component" value="Unassembled WGS sequence"/>
</dbReference>
<dbReference type="InterPro" id="IPR018062">
    <property type="entry name" value="HTH_AraC-typ_CS"/>
</dbReference>
<dbReference type="SUPFAM" id="SSF51182">
    <property type="entry name" value="RmlC-like cupins"/>
    <property type="match status" value="1"/>
</dbReference>
<dbReference type="PROSITE" id="PS01124">
    <property type="entry name" value="HTH_ARAC_FAMILY_2"/>
    <property type="match status" value="1"/>
</dbReference>
<accession>A0ABW2ETW8</accession>
<organism evidence="6 7">
    <name type="scientific">Halomonas salifodinae</name>
    <dbReference type="NCBI Taxonomy" id="438745"/>
    <lineage>
        <taxon>Bacteria</taxon>
        <taxon>Pseudomonadati</taxon>
        <taxon>Pseudomonadota</taxon>
        <taxon>Gammaproteobacteria</taxon>
        <taxon>Oceanospirillales</taxon>
        <taxon>Halomonadaceae</taxon>
        <taxon>Halomonas</taxon>
    </lineage>
</organism>
<dbReference type="PRINTS" id="PR00032">
    <property type="entry name" value="HTHARAC"/>
</dbReference>
<dbReference type="CDD" id="cd06124">
    <property type="entry name" value="cupin_NimR-like_N"/>
    <property type="match status" value="1"/>
</dbReference>
<keyword evidence="1" id="KW-0805">Transcription regulation</keyword>
<comment type="caution">
    <text evidence="6">The sequence shown here is derived from an EMBL/GenBank/DDBJ whole genome shotgun (WGS) entry which is preliminary data.</text>
</comment>
<proteinExistence type="predicted"/>
<keyword evidence="3" id="KW-0010">Activator</keyword>
<dbReference type="PANTHER" id="PTHR11019:SF190">
    <property type="entry name" value="ARAC-FAMILY REGULATORY PROTEIN"/>
    <property type="match status" value="1"/>
</dbReference>
<dbReference type="InterPro" id="IPR020449">
    <property type="entry name" value="Tscrpt_reg_AraC-type_HTH"/>
</dbReference>
<dbReference type="InterPro" id="IPR003313">
    <property type="entry name" value="AraC-bd"/>
</dbReference>
<dbReference type="Gene3D" id="2.60.120.10">
    <property type="entry name" value="Jelly Rolls"/>
    <property type="match status" value="1"/>
</dbReference>
<dbReference type="SMART" id="SM00342">
    <property type="entry name" value="HTH_ARAC"/>
    <property type="match status" value="1"/>
</dbReference>
<evidence type="ECO:0000259" key="5">
    <source>
        <dbReference type="PROSITE" id="PS01124"/>
    </source>
</evidence>
<dbReference type="Pfam" id="PF12833">
    <property type="entry name" value="HTH_18"/>
    <property type="match status" value="1"/>
</dbReference>
<protein>
    <submittedName>
        <fullName evidence="6">Helix-turn-helix domain-containing protein</fullName>
    </submittedName>
</protein>
<keyword evidence="4" id="KW-0804">Transcription</keyword>
<dbReference type="Pfam" id="PF02311">
    <property type="entry name" value="AraC_binding"/>
    <property type="match status" value="1"/>
</dbReference>
<reference evidence="7" key="1">
    <citation type="journal article" date="2019" name="Int. J. Syst. Evol. Microbiol.">
        <title>The Global Catalogue of Microorganisms (GCM) 10K type strain sequencing project: providing services to taxonomists for standard genome sequencing and annotation.</title>
        <authorList>
            <consortium name="The Broad Institute Genomics Platform"/>
            <consortium name="The Broad Institute Genome Sequencing Center for Infectious Disease"/>
            <person name="Wu L."/>
            <person name="Ma J."/>
        </authorList>
    </citation>
    <scope>NUCLEOTIDE SEQUENCE [LARGE SCALE GENOMIC DNA]</scope>
    <source>
        <strain evidence="7">CGMCC 1.13666</strain>
    </source>
</reference>
<sequence>MTRSTKHRLLPPFSDQLPAPVVFRTACMPADAAYPRHRHAWGEFVYSFSGVVEVKVGERRYLAPSQYGLWLPPRVEHQGLNRYEACHCSVYIAAPLAEALPGVTCALTVGPLIKALLEHLRQHPVQAPYPDDITRLLRVLVDQLAAAECAGSYLPTSEDPQLSRVLAMIEATPGDNRSLGELAAAVHATERTLMRRAQRDLGMPLSEWRQRLRVVKAMPLLESGAKVESIAMDLGYASASAFIAMFRRLTGETPDEYRRGLRPAG</sequence>
<keyword evidence="2" id="KW-0238">DNA-binding</keyword>
<evidence type="ECO:0000313" key="6">
    <source>
        <dbReference type="EMBL" id="MFC7088276.1"/>
    </source>
</evidence>
<dbReference type="PROSITE" id="PS00041">
    <property type="entry name" value="HTH_ARAC_FAMILY_1"/>
    <property type="match status" value="1"/>
</dbReference>
<dbReference type="InterPro" id="IPR018060">
    <property type="entry name" value="HTH_AraC"/>
</dbReference>